<dbReference type="PANTHER" id="PTHR42791">
    <property type="entry name" value="GNAT FAMILY ACETYLTRANSFERASE"/>
    <property type="match status" value="1"/>
</dbReference>
<feature type="domain" description="N-acetyltransferase" evidence="1">
    <location>
        <begin position="48"/>
        <end position="214"/>
    </location>
</feature>
<name>S3CH41_GLAL2</name>
<dbReference type="GeneID" id="19467515"/>
<dbReference type="AlphaFoldDB" id="S3CH41"/>
<dbReference type="SUPFAM" id="SSF55729">
    <property type="entry name" value="Acyl-CoA N-acyltransferases (Nat)"/>
    <property type="match status" value="1"/>
</dbReference>
<dbReference type="EMBL" id="KE145373">
    <property type="protein sequence ID" value="EPE24614.1"/>
    <property type="molecule type" value="Genomic_DNA"/>
</dbReference>
<protein>
    <submittedName>
        <fullName evidence="2">Acyl-CoA N-acyltransferases (Nat)</fullName>
    </submittedName>
</protein>
<dbReference type="KEGG" id="glz:GLAREA_08467"/>
<evidence type="ECO:0000313" key="2">
    <source>
        <dbReference type="EMBL" id="EPE24614.1"/>
    </source>
</evidence>
<dbReference type="eggNOG" id="ENOG502S43D">
    <property type="taxonomic scope" value="Eukaryota"/>
</dbReference>
<organism evidence="2 3">
    <name type="scientific">Glarea lozoyensis (strain ATCC 20868 / MF5171)</name>
    <dbReference type="NCBI Taxonomy" id="1116229"/>
    <lineage>
        <taxon>Eukaryota</taxon>
        <taxon>Fungi</taxon>
        <taxon>Dikarya</taxon>
        <taxon>Ascomycota</taxon>
        <taxon>Pezizomycotina</taxon>
        <taxon>Leotiomycetes</taxon>
        <taxon>Helotiales</taxon>
        <taxon>Helotiaceae</taxon>
        <taxon>Glarea</taxon>
    </lineage>
</organism>
<keyword evidence="2" id="KW-0012">Acyltransferase</keyword>
<evidence type="ECO:0000259" key="1">
    <source>
        <dbReference type="PROSITE" id="PS51186"/>
    </source>
</evidence>
<sequence>MSEYVLKEVSSREEHDALIDLTFQVWNDPSITSIIRINHGPFLGEGIADIEATIEVDKERSWAAFRNDDASRKTIVYHVPIGEVVGSICWKVYSIAPFPAGATRIELPWWPSDDIEGKECAEEILTQCFYPRASWMNTPMIAMDDTSVRRDHQKKGVGSLMLDWGMKLADELNVECYVEATDAGRNLYQKFGFMTLMKVLVDAENGTRERHEMIQKLTPQPTEYWAMWKPKGGEAKEGSPRTIWEAIQKRNSQGS</sequence>
<dbReference type="PANTHER" id="PTHR42791:SF5">
    <property type="entry name" value="HYPOTHETICAL ACETYLTRANSFERASE (EUROFUNG)"/>
    <property type="match status" value="1"/>
</dbReference>
<reference evidence="2 3" key="1">
    <citation type="journal article" date="2013" name="BMC Genomics">
        <title>Genomics-driven discovery of the pneumocandin biosynthetic gene cluster in the fungus Glarea lozoyensis.</title>
        <authorList>
            <person name="Chen L."/>
            <person name="Yue Q."/>
            <person name="Zhang X."/>
            <person name="Xiang M."/>
            <person name="Wang C."/>
            <person name="Li S."/>
            <person name="Che Y."/>
            <person name="Ortiz-Lopez F.J."/>
            <person name="Bills G.F."/>
            <person name="Liu X."/>
            <person name="An Z."/>
        </authorList>
    </citation>
    <scope>NUCLEOTIDE SEQUENCE [LARGE SCALE GENOMIC DNA]</scope>
    <source>
        <strain evidence="3">ATCC 20868 / MF5171</strain>
    </source>
</reference>
<dbReference type="Proteomes" id="UP000016922">
    <property type="component" value="Unassembled WGS sequence"/>
</dbReference>
<accession>S3CH41</accession>
<dbReference type="InterPro" id="IPR016181">
    <property type="entry name" value="Acyl_CoA_acyltransferase"/>
</dbReference>
<dbReference type="RefSeq" id="XP_008088702.1">
    <property type="nucleotide sequence ID" value="XM_008090511.1"/>
</dbReference>
<gene>
    <name evidence="2" type="ORF">GLAREA_08467</name>
</gene>
<keyword evidence="3" id="KW-1185">Reference proteome</keyword>
<evidence type="ECO:0000313" key="3">
    <source>
        <dbReference type="Proteomes" id="UP000016922"/>
    </source>
</evidence>
<dbReference type="HOGENOM" id="CLU_060131_4_0_1"/>
<dbReference type="GO" id="GO:0016747">
    <property type="term" value="F:acyltransferase activity, transferring groups other than amino-acyl groups"/>
    <property type="evidence" value="ECO:0007669"/>
    <property type="project" value="InterPro"/>
</dbReference>
<dbReference type="Gene3D" id="3.40.630.30">
    <property type="match status" value="1"/>
</dbReference>
<dbReference type="InterPro" id="IPR052523">
    <property type="entry name" value="Trichothecene_AcTrans"/>
</dbReference>
<dbReference type="InterPro" id="IPR000182">
    <property type="entry name" value="GNAT_dom"/>
</dbReference>
<keyword evidence="2" id="KW-0808">Transferase</keyword>
<dbReference type="OrthoDB" id="2115692at2759"/>
<dbReference type="Pfam" id="PF13508">
    <property type="entry name" value="Acetyltransf_7"/>
    <property type="match status" value="1"/>
</dbReference>
<dbReference type="PROSITE" id="PS51186">
    <property type="entry name" value="GNAT"/>
    <property type="match status" value="1"/>
</dbReference>
<proteinExistence type="predicted"/>